<protein>
    <recommendedName>
        <fullName evidence="2">RNase H type-1 domain-containing protein</fullName>
    </recommendedName>
</protein>
<feature type="non-terminal residue" evidence="1">
    <location>
        <position position="109"/>
    </location>
</feature>
<dbReference type="EMBL" id="HACG01048830">
    <property type="protein sequence ID" value="CEK95695.1"/>
    <property type="molecule type" value="Transcribed_RNA"/>
</dbReference>
<gene>
    <name evidence="1" type="primary">ORF208364</name>
</gene>
<evidence type="ECO:0000313" key="1">
    <source>
        <dbReference type="EMBL" id="CEK95695.1"/>
    </source>
</evidence>
<proteinExistence type="predicted"/>
<evidence type="ECO:0008006" key="2">
    <source>
        <dbReference type="Google" id="ProtNLM"/>
    </source>
</evidence>
<name>A0A0B7BU51_9EUPU</name>
<dbReference type="AlphaFoldDB" id="A0A0B7BU51"/>
<reference evidence="1" key="1">
    <citation type="submission" date="2014-12" db="EMBL/GenBank/DDBJ databases">
        <title>Insight into the proteome of Arion vulgaris.</title>
        <authorList>
            <person name="Aradska J."/>
            <person name="Bulat T."/>
            <person name="Smidak R."/>
            <person name="Sarate P."/>
            <person name="Gangsoo J."/>
            <person name="Sialana F."/>
            <person name="Bilban M."/>
            <person name="Lubec G."/>
        </authorList>
    </citation>
    <scope>NUCLEOTIDE SEQUENCE</scope>
    <source>
        <tissue evidence="1">Skin</tissue>
    </source>
</reference>
<accession>A0A0B7BU51</accession>
<sequence length="109" mass="12049">MSWMAQAERTIGQVTTVATLPKGEEWIPTDGSMTNYLNVIITLGRECRDWGNMKADLAVKQLIEDNARDDDVVVYTDGSVQRGEKSGWGFLANAHGRVVAERSGAYRTT</sequence>
<organism evidence="1">
    <name type="scientific">Arion vulgaris</name>
    <dbReference type="NCBI Taxonomy" id="1028688"/>
    <lineage>
        <taxon>Eukaryota</taxon>
        <taxon>Metazoa</taxon>
        <taxon>Spiralia</taxon>
        <taxon>Lophotrochozoa</taxon>
        <taxon>Mollusca</taxon>
        <taxon>Gastropoda</taxon>
        <taxon>Heterobranchia</taxon>
        <taxon>Euthyneura</taxon>
        <taxon>Panpulmonata</taxon>
        <taxon>Eupulmonata</taxon>
        <taxon>Stylommatophora</taxon>
        <taxon>Helicina</taxon>
        <taxon>Arionoidea</taxon>
        <taxon>Arionidae</taxon>
        <taxon>Arion</taxon>
    </lineage>
</organism>